<evidence type="ECO:0000313" key="7">
    <source>
        <dbReference type="Proteomes" id="UP001210380"/>
    </source>
</evidence>
<dbReference type="Pfam" id="PF00126">
    <property type="entry name" value="HTH_1"/>
    <property type="match status" value="1"/>
</dbReference>
<keyword evidence="3" id="KW-0238">DNA-binding</keyword>
<accession>A0ABT4UV39</accession>
<dbReference type="PROSITE" id="PS50931">
    <property type="entry name" value="HTH_LYSR"/>
    <property type="match status" value="1"/>
</dbReference>
<dbReference type="RefSeq" id="WP_270948193.1">
    <property type="nucleotide sequence ID" value="NZ_JAQGLA010000009.1"/>
</dbReference>
<dbReference type="Proteomes" id="UP001210380">
    <property type="component" value="Unassembled WGS sequence"/>
</dbReference>
<dbReference type="SUPFAM" id="SSF53850">
    <property type="entry name" value="Periplasmic binding protein-like II"/>
    <property type="match status" value="1"/>
</dbReference>
<dbReference type="InterPro" id="IPR005119">
    <property type="entry name" value="LysR_subst-bd"/>
</dbReference>
<sequence length="259" mass="26847">MSQQIRGLERELGEALFYREPRSVRLSPAGEALLPHARAALSAVAAAQAEFAARSGLLTGDLGVGTVDGAHITALPDVLGAFHRRYPGVSVRLVSGTSGPLLSQVRTGALDAAVVARPRQSPDDLEFRTLLRDEIVAVVPHDHPAVEAGRISLAALADTPLIGYGSDSGLRPHLEEAFDTAGAAFRPAYTANDVALQIALAAAGAGIALTPAAEVVGDSVTAVALSPAIPYEKALAWRRTPAPAAPLRAFLALHEEAGR</sequence>
<evidence type="ECO:0000256" key="4">
    <source>
        <dbReference type="ARBA" id="ARBA00023163"/>
    </source>
</evidence>
<name>A0ABT4UV39_9PSEU</name>
<dbReference type="PANTHER" id="PTHR30346">
    <property type="entry name" value="TRANSCRIPTIONAL DUAL REGULATOR HCAR-RELATED"/>
    <property type="match status" value="1"/>
</dbReference>
<dbReference type="Gene3D" id="1.10.10.10">
    <property type="entry name" value="Winged helix-like DNA-binding domain superfamily/Winged helix DNA-binding domain"/>
    <property type="match status" value="1"/>
</dbReference>
<comment type="caution">
    <text evidence="6">The sequence shown here is derived from an EMBL/GenBank/DDBJ whole genome shotgun (WGS) entry which is preliminary data.</text>
</comment>
<proteinExistence type="inferred from homology"/>
<reference evidence="6 7" key="1">
    <citation type="submission" date="2022-11" db="EMBL/GenBank/DDBJ databases">
        <title>Draft genome sequence of Saccharopolyspora sp. WRP15-2 isolated from rhizosphere soils of wild rice in Thailand.</title>
        <authorList>
            <person name="Duangmal K."/>
            <person name="Kammanee S."/>
            <person name="Muangham S."/>
        </authorList>
    </citation>
    <scope>NUCLEOTIDE SEQUENCE [LARGE SCALE GENOMIC DNA]</scope>
    <source>
        <strain evidence="6 7">WRP15-2</strain>
    </source>
</reference>
<dbReference type="Gene3D" id="3.40.190.290">
    <property type="match status" value="1"/>
</dbReference>
<dbReference type="SUPFAM" id="SSF46785">
    <property type="entry name" value="Winged helix' DNA-binding domain"/>
    <property type="match status" value="1"/>
</dbReference>
<evidence type="ECO:0000313" key="6">
    <source>
        <dbReference type="EMBL" id="MDA3625581.1"/>
    </source>
</evidence>
<evidence type="ECO:0000259" key="5">
    <source>
        <dbReference type="PROSITE" id="PS50931"/>
    </source>
</evidence>
<dbReference type="PANTHER" id="PTHR30346:SF29">
    <property type="entry name" value="LYSR SUBSTRATE-BINDING"/>
    <property type="match status" value="1"/>
</dbReference>
<evidence type="ECO:0000256" key="1">
    <source>
        <dbReference type="ARBA" id="ARBA00009437"/>
    </source>
</evidence>
<dbReference type="EMBL" id="JAQGLA010000009">
    <property type="protein sequence ID" value="MDA3625581.1"/>
    <property type="molecule type" value="Genomic_DNA"/>
</dbReference>
<feature type="domain" description="HTH lysR-type" evidence="5">
    <location>
        <begin position="1"/>
        <end position="27"/>
    </location>
</feature>
<gene>
    <name evidence="6" type="ORF">OU415_09045</name>
</gene>
<dbReference type="InterPro" id="IPR036388">
    <property type="entry name" value="WH-like_DNA-bd_sf"/>
</dbReference>
<dbReference type="InterPro" id="IPR000847">
    <property type="entry name" value="LysR_HTH_N"/>
</dbReference>
<evidence type="ECO:0000256" key="2">
    <source>
        <dbReference type="ARBA" id="ARBA00023015"/>
    </source>
</evidence>
<protein>
    <submittedName>
        <fullName evidence="6">LysR family transcriptional regulator</fullName>
    </submittedName>
</protein>
<evidence type="ECO:0000256" key="3">
    <source>
        <dbReference type="ARBA" id="ARBA00023125"/>
    </source>
</evidence>
<dbReference type="InterPro" id="IPR036390">
    <property type="entry name" value="WH_DNA-bd_sf"/>
</dbReference>
<dbReference type="Pfam" id="PF03466">
    <property type="entry name" value="LysR_substrate"/>
    <property type="match status" value="1"/>
</dbReference>
<keyword evidence="7" id="KW-1185">Reference proteome</keyword>
<keyword evidence="4" id="KW-0804">Transcription</keyword>
<keyword evidence="2" id="KW-0805">Transcription regulation</keyword>
<organism evidence="6 7">
    <name type="scientific">Saccharopolyspora oryzae</name>
    <dbReference type="NCBI Taxonomy" id="2997343"/>
    <lineage>
        <taxon>Bacteria</taxon>
        <taxon>Bacillati</taxon>
        <taxon>Actinomycetota</taxon>
        <taxon>Actinomycetes</taxon>
        <taxon>Pseudonocardiales</taxon>
        <taxon>Pseudonocardiaceae</taxon>
        <taxon>Saccharopolyspora</taxon>
    </lineage>
</organism>
<comment type="similarity">
    <text evidence="1">Belongs to the LysR transcriptional regulatory family.</text>
</comment>